<dbReference type="RefSeq" id="WP_263048523.1">
    <property type="nucleotide sequence ID" value="NZ_CP106738.1"/>
</dbReference>
<sequence>MIRTDLIAPLAELLPRQAAAYPDKVAFDDRHRAITYAALAAEVAALASQYRAMGLEPGGAVGVWLPNSVDWIVSVLAAIRAGGIAVPIAYDARQDEMAYRVADAGVGIFITRSEKAGALADLGGAVPDVTILADDDPNAERPDLRALCAEAAVGITLPPDDIDATSMIVYTSGTTGKPKGVMLTTRSMLWVNAACWASVVGLGPDDRVLSPLPLFHSYALNFSVLSIIATGASEYVMERFSPREAMDLLEQGNFTIMPGVPTMFHYLMLAAKEEGRNPFHSVRRCVSAGAIMPASLNDAFEDSFGIELLDGYGITETSTMVTMNWANAARVPGSCGLPLPGLAVRLVDSDDNDVPFGDEGELIVRGPNVMQGYYGKPEATEAALKAGWYRTGDLARSDASGYLTITGRLKELIIRGGQNIAPAEVEDTVQKLAGVRDCAVVGIPHETLGEVPVAFVVPEAEMPTLQAVKDFCARTLSNYKLPHDVVAVSEIPRTGSGKIMRFRLRDGYTQPENA</sequence>
<dbReference type="EMBL" id="CP106738">
    <property type="protein sequence ID" value="UXX84144.1"/>
    <property type="molecule type" value="Genomic_DNA"/>
</dbReference>
<organism evidence="3 4">
    <name type="scientific">Roseovarius pelagicus</name>
    <dbReference type="NCBI Taxonomy" id="2980108"/>
    <lineage>
        <taxon>Bacteria</taxon>
        <taxon>Pseudomonadati</taxon>
        <taxon>Pseudomonadota</taxon>
        <taxon>Alphaproteobacteria</taxon>
        <taxon>Rhodobacterales</taxon>
        <taxon>Roseobacteraceae</taxon>
        <taxon>Roseovarius</taxon>
    </lineage>
</organism>
<name>A0ABY6DE70_9RHOB</name>
<dbReference type="PANTHER" id="PTHR43767">
    <property type="entry name" value="LONG-CHAIN-FATTY-ACID--COA LIGASE"/>
    <property type="match status" value="1"/>
</dbReference>
<dbReference type="Proteomes" id="UP001064087">
    <property type="component" value="Chromosome"/>
</dbReference>
<dbReference type="InterPro" id="IPR020845">
    <property type="entry name" value="AMP-binding_CS"/>
</dbReference>
<dbReference type="Pfam" id="PF13193">
    <property type="entry name" value="AMP-binding_C"/>
    <property type="match status" value="1"/>
</dbReference>
<dbReference type="SUPFAM" id="SSF56801">
    <property type="entry name" value="Acetyl-CoA synthetase-like"/>
    <property type="match status" value="1"/>
</dbReference>
<feature type="domain" description="AMP-binding enzyme C-terminal" evidence="2">
    <location>
        <begin position="424"/>
        <end position="498"/>
    </location>
</feature>
<gene>
    <name evidence="3" type="ORF">N7U68_05700</name>
</gene>
<proteinExistence type="predicted"/>
<keyword evidence="4" id="KW-1185">Reference proteome</keyword>
<evidence type="ECO:0000313" key="4">
    <source>
        <dbReference type="Proteomes" id="UP001064087"/>
    </source>
</evidence>
<dbReference type="Pfam" id="PF00501">
    <property type="entry name" value="AMP-binding"/>
    <property type="match status" value="1"/>
</dbReference>
<feature type="domain" description="AMP-dependent synthetase/ligase" evidence="1">
    <location>
        <begin position="16"/>
        <end position="374"/>
    </location>
</feature>
<dbReference type="InterPro" id="IPR025110">
    <property type="entry name" value="AMP-bd_C"/>
</dbReference>
<dbReference type="PANTHER" id="PTHR43767:SF1">
    <property type="entry name" value="NONRIBOSOMAL PEPTIDE SYNTHASE PES1 (EUROFUNG)-RELATED"/>
    <property type="match status" value="1"/>
</dbReference>
<dbReference type="InterPro" id="IPR045851">
    <property type="entry name" value="AMP-bd_C_sf"/>
</dbReference>
<evidence type="ECO:0000259" key="1">
    <source>
        <dbReference type="Pfam" id="PF00501"/>
    </source>
</evidence>
<dbReference type="InterPro" id="IPR042099">
    <property type="entry name" value="ANL_N_sf"/>
</dbReference>
<dbReference type="PROSITE" id="PS00455">
    <property type="entry name" value="AMP_BINDING"/>
    <property type="match status" value="1"/>
</dbReference>
<dbReference type="Gene3D" id="3.30.300.30">
    <property type="match status" value="1"/>
</dbReference>
<dbReference type="InterPro" id="IPR050237">
    <property type="entry name" value="ATP-dep_AMP-bd_enzyme"/>
</dbReference>
<dbReference type="InterPro" id="IPR000873">
    <property type="entry name" value="AMP-dep_synth/lig_dom"/>
</dbReference>
<evidence type="ECO:0000259" key="2">
    <source>
        <dbReference type="Pfam" id="PF13193"/>
    </source>
</evidence>
<reference evidence="3" key="1">
    <citation type="submission" date="2022-10" db="EMBL/GenBank/DDBJ databases">
        <title>Roseovarius pelagicus sp. nov., isolated from Arctic seawater.</title>
        <authorList>
            <person name="Hong Y.W."/>
            <person name="Hwang C.Y."/>
        </authorList>
    </citation>
    <scope>NUCLEOTIDE SEQUENCE</scope>
    <source>
        <strain evidence="3">HL-MP18</strain>
    </source>
</reference>
<keyword evidence="3" id="KW-0436">Ligase</keyword>
<protein>
    <submittedName>
        <fullName evidence="3">Acyl--CoA ligase</fullName>
    </submittedName>
</protein>
<evidence type="ECO:0000313" key="3">
    <source>
        <dbReference type="EMBL" id="UXX84144.1"/>
    </source>
</evidence>
<dbReference type="GO" id="GO:0016874">
    <property type="term" value="F:ligase activity"/>
    <property type="evidence" value="ECO:0007669"/>
    <property type="project" value="UniProtKB-KW"/>
</dbReference>
<accession>A0ABY6DE70</accession>
<dbReference type="Gene3D" id="3.40.50.12780">
    <property type="entry name" value="N-terminal domain of ligase-like"/>
    <property type="match status" value="1"/>
</dbReference>